<dbReference type="PANTHER" id="PTHR44591">
    <property type="entry name" value="STRESS RESPONSE REGULATOR PROTEIN 1"/>
    <property type="match status" value="1"/>
</dbReference>
<dbReference type="Pfam" id="PF00072">
    <property type="entry name" value="Response_reg"/>
    <property type="match status" value="1"/>
</dbReference>
<reference evidence="4" key="1">
    <citation type="journal article" date="2014" name="Front. Microbiol.">
        <title>High frequency of phylogenetically diverse reductive dehalogenase-homologous genes in deep subseafloor sedimentary metagenomes.</title>
        <authorList>
            <person name="Kawai M."/>
            <person name="Futagami T."/>
            <person name="Toyoda A."/>
            <person name="Takaki Y."/>
            <person name="Nishi S."/>
            <person name="Hori S."/>
            <person name="Arai W."/>
            <person name="Tsubouchi T."/>
            <person name="Morono Y."/>
            <person name="Uchiyama I."/>
            <person name="Ito T."/>
            <person name="Fujiyama A."/>
            <person name="Inagaki F."/>
            <person name="Takami H."/>
        </authorList>
    </citation>
    <scope>NUCLEOTIDE SEQUENCE</scope>
    <source>
        <strain evidence="4">Expedition CK06-06</strain>
    </source>
</reference>
<dbReference type="SMART" id="SM00448">
    <property type="entry name" value="REC"/>
    <property type="match status" value="1"/>
</dbReference>
<dbReference type="CDD" id="cd17574">
    <property type="entry name" value="REC_OmpR"/>
    <property type="match status" value="1"/>
</dbReference>
<evidence type="ECO:0000256" key="2">
    <source>
        <dbReference type="SAM" id="MobiDB-lite"/>
    </source>
</evidence>
<proteinExistence type="predicted"/>
<gene>
    <name evidence="4" type="ORF">S01H1_01524</name>
</gene>
<evidence type="ECO:0000259" key="3">
    <source>
        <dbReference type="PROSITE" id="PS50110"/>
    </source>
</evidence>
<keyword evidence="1" id="KW-0597">Phosphoprotein</keyword>
<name>X0TXH6_9ZZZZ</name>
<dbReference type="GO" id="GO:0000160">
    <property type="term" value="P:phosphorelay signal transduction system"/>
    <property type="evidence" value="ECO:0007669"/>
    <property type="project" value="InterPro"/>
</dbReference>
<dbReference type="SUPFAM" id="SSF52172">
    <property type="entry name" value="CheY-like"/>
    <property type="match status" value="1"/>
</dbReference>
<dbReference type="InterPro" id="IPR011006">
    <property type="entry name" value="CheY-like_superfamily"/>
</dbReference>
<dbReference type="Gene3D" id="3.40.50.2300">
    <property type="match status" value="1"/>
</dbReference>
<dbReference type="InterPro" id="IPR001789">
    <property type="entry name" value="Sig_transdc_resp-reg_receiver"/>
</dbReference>
<dbReference type="PANTHER" id="PTHR44591:SF3">
    <property type="entry name" value="RESPONSE REGULATORY DOMAIN-CONTAINING PROTEIN"/>
    <property type="match status" value="1"/>
</dbReference>
<feature type="region of interest" description="Disordered" evidence="2">
    <location>
        <begin position="194"/>
        <end position="213"/>
    </location>
</feature>
<dbReference type="InterPro" id="IPR050595">
    <property type="entry name" value="Bact_response_regulator"/>
</dbReference>
<comment type="caution">
    <text evidence="4">The sequence shown here is derived from an EMBL/GenBank/DDBJ whole genome shotgun (WGS) entry which is preliminary data.</text>
</comment>
<feature type="compositionally biased region" description="Polar residues" evidence="2">
    <location>
        <begin position="194"/>
        <end position="205"/>
    </location>
</feature>
<accession>X0TXH6</accession>
<evidence type="ECO:0000313" key="4">
    <source>
        <dbReference type="EMBL" id="GAF80840.1"/>
    </source>
</evidence>
<sequence>MQEKSKILAVDDNSINLAVIKELLGSQYDLITVSTGIDALKIAQEFRPDLIILDIMLPDIDGYEVCQQIRKSSLLSYTKIIMVSAKAMASERLKGYQVGADDYLTKPFDGEELLAKVCAHLRPKPIKAIQQDEQNLLNTLYDKINAVLNSLIKPLFELAQTLESDENISIDKGKRLAEQLNSCINELQNLCEMTTPSGNSENQQVEAGASEYA</sequence>
<evidence type="ECO:0000256" key="1">
    <source>
        <dbReference type="ARBA" id="ARBA00022553"/>
    </source>
</evidence>
<dbReference type="PROSITE" id="PS50110">
    <property type="entry name" value="RESPONSE_REGULATORY"/>
    <property type="match status" value="1"/>
</dbReference>
<feature type="domain" description="Response regulatory" evidence="3">
    <location>
        <begin position="6"/>
        <end position="121"/>
    </location>
</feature>
<dbReference type="EMBL" id="BARS01000670">
    <property type="protein sequence ID" value="GAF80840.1"/>
    <property type="molecule type" value="Genomic_DNA"/>
</dbReference>
<protein>
    <recommendedName>
        <fullName evidence="3">Response regulatory domain-containing protein</fullName>
    </recommendedName>
</protein>
<dbReference type="AlphaFoldDB" id="X0TXH6"/>
<organism evidence="4">
    <name type="scientific">marine sediment metagenome</name>
    <dbReference type="NCBI Taxonomy" id="412755"/>
    <lineage>
        <taxon>unclassified sequences</taxon>
        <taxon>metagenomes</taxon>
        <taxon>ecological metagenomes</taxon>
    </lineage>
</organism>